<evidence type="ECO:0000313" key="7">
    <source>
        <dbReference type="Proteomes" id="UP000812270"/>
    </source>
</evidence>
<keyword evidence="2" id="KW-0378">Hydrolase</keyword>
<evidence type="ECO:0000313" key="6">
    <source>
        <dbReference type="EMBL" id="MBV4360071.1"/>
    </source>
</evidence>
<dbReference type="EMBL" id="JAHSPG010000016">
    <property type="protein sequence ID" value="MBV4360071.1"/>
    <property type="molecule type" value="Genomic_DNA"/>
</dbReference>
<dbReference type="CDD" id="cd00306">
    <property type="entry name" value="Peptidases_S8_S53"/>
    <property type="match status" value="1"/>
</dbReference>
<evidence type="ECO:0000256" key="3">
    <source>
        <dbReference type="ARBA" id="ARBA00022825"/>
    </source>
</evidence>
<dbReference type="RefSeq" id="WP_217794321.1">
    <property type="nucleotide sequence ID" value="NZ_JAHSPG010000016.1"/>
</dbReference>
<keyword evidence="3" id="KW-0720">Serine protease</keyword>
<feature type="domain" description="Peptidase S8/S53" evidence="5">
    <location>
        <begin position="138"/>
        <end position="325"/>
    </location>
</feature>
<keyword evidence="7" id="KW-1185">Reference proteome</keyword>
<comment type="caution">
    <text evidence="6">The sequence shown here is derived from an EMBL/GenBank/DDBJ whole genome shotgun (WGS) entry which is preliminary data.</text>
</comment>
<reference evidence="6" key="1">
    <citation type="submission" date="2021-06" db="EMBL/GenBank/DDBJ databases">
        <authorList>
            <person name="Huq M.A."/>
        </authorList>
    </citation>
    <scope>NUCLEOTIDE SEQUENCE</scope>
    <source>
        <strain evidence="6">MAH-26</strain>
    </source>
</reference>
<comment type="similarity">
    <text evidence="4">Belongs to the peptidase S8 family.</text>
</comment>
<sequence length="345" mass="37430">MKVIVPVLNIRKAPVEDFSDKSNVVAKLFNGAPFITVKEKTNKLGKWYQNEKGYWGWEVGLGSPSAIEKPIPDLQSFLNSCFDGQTLKSEINYGALLEMEDAVKLTSGQDVTIGILDHPMSKSIQFNNPVAAPFHVNDPLFNFHANFIAGIIAGTTGVIGFANKCRLVELPIYNARASSSGIDINAVLQFVNRDDQPMIVNISNKLDAQYNDTIRNFRPNKIVVAAAGIDEQLCADTIRDPASLDNVIAVGAITKPLSNLPKLNNKVDFVLPNFNFVSYGKASNLFAQEKGDSFACAVVSGIIALLISSNKVGFDKASIKNALNEIAFPSSVESFNSLNVINVTS</sequence>
<dbReference type="PROSITE" id="PS51892">
    <property type="entry name" value="SUBTILASE"/>
    <property type="match status" value="1"/>
</dbReference>
<dbReference type="AlphaFoldDB" id="A0A9E2SCH4"/>
<dbReference type="PANTHER" id="PTHR43806:SF11">
    <property type="entry name" value="CEREVISIN-RELATED"/>
    <property type="match status" value="1"/>
</dbReference>
<proteinExistence type="inferred from homology"/>
<comment type="caution">
    <text evidence="4">Lacks conserved residue(s) required for the propagation of feature annotation.</text>
</comment>
<gene>
    <name evidence="6" type="ORF">KTO63_23090</name>
</gene>
<dbReference type="GO" id="GO:0004252">
    <property type="term" value="F:serine-type endopeptidase activity"/>
    <property type="evidence" value="ECO:0007669"/>
    <property type="project" value="TreeGrafter"/>
</dbReference>
<keyword evidence="1" id="KW-0645">Protease</keyword>
<evidence type="ECO:0000256" key="1">
    <source>
        <dbReference type="ARBA" id="ARBA00022670"/>
    </source>
</evidence>
<dbReference type="Proteomes" id="UP000812270">
    <property type="component" value="Unassembled WGS sequence"/>
</dbReference>
<dbReference type="Pfam" id="PF00082">
    <property type="entry name" value="Peptidase_S8"/>
    <property type="match status" value="1"/>
</dbReference>
<evidence type="ECO:0000256" key="2">
    <source>
        <dbReference type="ARBA" id="ARBA00022801"/>
    </source>
</evidence>
<dbReference type="InterPro" id="IPR050131">
    <property type="entry name" value="Peptidase_S8_subtilisin-like"/>
</dbReference>
<organism evidence="6 7">
    <name type="scientific">Pinibacter aurantiacus</name>
    <dbReference type="NCBI Taxonomy" id="2851599"/>
    <lineage>
        <taxon>Bacteria</taxon>
        <taxon>Pseudomonadati</taxon>
        <taxon>Bacteroidota</taxon>
        <taxon>Chitinophagia</taxon>
        <taxon>Chitinophagales</taxon>
        <taxon>Chitinophagaceae</taxon>
        <taxon>Pinibacter</taxon>
    </lineage>
</organism>
<protein>
    <submittedName>
        <fullName evidence="6">S8/S53 family peptidase</fullName>
    </submittedName>
</protein>
<dbReference type="InterPro" id="IPR000209">
    <property type="entry name" value="Peptidase_S8/S53_dom"/>
</dbReference>
<dbReference type="GO" id="GO:0006508">
    <property type="term" value="P:proteolysis"/>
    <property type="evidence" value="ECO:0007669"/>
    <property type="project" value="UniProtKB-KW"/>
</dbReference>
<name>A0A9E2SCH4_9BACT</name>
<evidence type="ECO:0000256" key="4">
    <source>
        <dbReference type="PROSITE-ProRule" id="PRU01240"/>
    </source>
</evidence>
<evidence type="ECO:0000259" key="5">
    <source>
        <dbReference type="Pfam" id="PF00082"/>
    </source>
</evidence>
<dbReference type="PANTHER" id="PTHR43806">
    <property type="entry name" value="PEPTIDASE S8"/>
    <property type="match status" value="1"/>
</dbReference>
<accession>A0A9E2SCH4</accession>